<evidence type="ECO:0000313" key="2">
    <source>
        <dbReference type="Proteomes" id="UP000005433"/>
    </source>
</evidence>
<dbReference type="GeneID" id="11541220"/>
<sequence>MFEYDPIEDVHTARTEEFFALASNFEGQPGAFCLVFTTSKPAELVAEFYDHEGTLDDVKSSFEQFVALTQH</sequence>
<reference evidence="1 2" key="1">
    <citation type="journal article" date="2013" name="Arch. Virol.">
        <title>Characterization and whole genome sequences of the Rhodococcus bacteriophages RGL3 and RER2.</title>
        <authorList>
            <person name="Petrovski S."/>
            <person name="Seviour R.J."/>
            <person name="Tillett D."/>
        </authorList>
    </citation>
    <scope>NUCLEOTIDE SEQUENCE [LARGE SCALE GENOMIC DNA]</scope>
</reference>
<organism evidence="1 2">
    <name type="scientific">Rhodococcus phage RGL3</name>
    <dbReference type="NCBI Taxonomy" id="2922221"/>
    <lineage>
        <taxon>Viruses</taxon>
        <taxon>Duplodnaviria</taxon>
        <taxon>Heunggongvirae</taxon>
        <taxon>Uroviricota</taxon>
        <taxon>Caudoviricetes</taxon>
        <taxon>Rerduovirus</taxon>
        <taxon>Rerduovirus RGL3</taxon>
    </lineage>
</organism>
<accession>G9FHQ5</accession>
<dbReference type="Proteomes" id="UP000005433">
    <property type="component" value="Segment"/>
</dbReference>
<dbReference type="KEGG" id="vg:11541220"/>
<dbReference type="EMBL" id="JN116826">
    <property type="protein sequence ID" value="AEV52143.1"/>
    <property type="molecule type" value="Genomic_DNA"/>
</dbReference>
<proteinExistence type="predicted"/>
<name>G9FHQ5_9CAUD</name>
<evidence type="ECO:0000313" key="1">
    <source>
        <dbReference type="EMBL" id="AEV52143.1"/>
    </source>
</evidence>
<protein>
    <submittedName>
        <fullName evidence="1">Uncharacterized protein</fullName>
    </submittedName>
</protein>
<dbReference type="RefSeq" id="YP_005087021.1">
    <property type="nucleotide sequence ID" value="NC_016650.1"/>
</dbReference>
<keyword evidence="2" id="KW-1185">Reference proteome</keyword>